<name>V9E9W1_PHYNI</name>
<dbReference type="EMBL" id="ANIZ01003163">
    <property type="protein sequence ID" value="ETI35338.1"/>
    <property type="molecule type" value="Genomic_DNA"/>
</dbReference>
<evidence type="ECO:0000313" key="3">
    <source>
        <dbReference type="Proteomes" id="UP000018721"/>
    </source>
</evidence>
<dbReference type="Proteomes" id="UP000018721">
    <property type="component" value="Unassembled WGS sequence"/>
</dbReference>
<feature type="transmembrane region" description="Helical" evidence="1">
    <location>
        <begin position="37"/>
        <end position="64"/>
    </location>
</feature>
<keyword evidence="1" id="KW-0472">Membrane</keyword>
<evidence type="ECO:0000256" key="1">
    <source>
        <dbReference type="SAM" id="Phobius"/>
    </source>
</evidence>
<comment type="caution">
    <text evidence="2">The sequence shown here is derived from an EMBL/GenBank/DDBJ whole genome shotgun (WGS) entry which is preliminary data.</text>
</comment>
<keyword evidence="3" id="KW-1185">Reference proteome</keyword>
<evidence type="ECO:0000313" key="2">
    <source>
        <dbReference type="EMBL" id="ETI35338.1"/>
    </source>
</evidence>
<proteinExistence type="predicted"/>
<reference evidence="2 3" key="1">
    <citation type="submission" date="2013-11" db="EMBL/GenBank/DDBJ databases">
        <title>The Genome Sequence of Phytophthora parasitica P1569.</title>
        <authorList>
            <consortium name="The Broad Institute Genomics Platform"/>
            <person name="Russ C."/>
            <person name="Tyler B."/>
            <person name="Panabieres F."/>
            <person name="Shan W."/>
            <person name="Tripathy S."/>
            <person name="Grunwald N."/>
            <person name="Machado M."/>
            <person name="Johnson C.S."/>
            <person name="Arredondo F."/>
            <person name="Hong C."/>
            <person name="Coffey M."/>
            <person name="Young S.K."/>
            <person name="Zeng Q."/>
            <person name="Gargeya S."/>
            <person name="Fitzgerald M."/>
            <person name="Abouelleil A."/>
            <person name="Alvarado L."/>
            <person name="Chapman S.B."/>
            <person name="Gainer-Dewar J."/>
            <person name="Goldberg J."/>
            <person name="Griggs A."/>
            <person name="Gujja S."/>
            <person name="Hansen M."/>
            <person name="Howarth C."/>
            <person name="Imamovic A."/>
            <person name="Ireland A."/>
            <person name="Larimer J."/>
            <person name="McCowan C."/>
            <person name="Murphy C."/>
            <person name="Pearson M."/>
            <person name="Poon T.W."/>
            <person name="Priest M."/>
            <person name="Roberts A."/>
            <person name="Saif S."/>
            <person name="Shea T."/>
            <person name="Sykes S."/>
            <person name="Wortman J."/>
            <person name="Nusbaum C."/>
            <person name="Birren B."/>
        </authorList>
    </citation>
    <scope>NUCLEOTIDE SEQUENCE [LARGE SCALE GENOMIC DNA]</scope>
    <source>
        <strain evidence="2 3">P1569</strain>
    </source>
</reference>
<organism evidence="2 3">
    <name type="scientific">Phytophthora nicotianae P1569</name>
    <dbReference type="NCBI Taxonomy" id="1317065"/>
    <lineage>
        <taxon>Eukaryota</taxon>
        <taxon>Sar</taxon>
        <taxon>Stramenopiles</taxon>
        <taxon>Oomycota</taxon>
        <taxon>Peronosporomycetes</taxon>
        <taxon>Peronosporales</taxon>
        <taxon>Peronosporaceae</taxon>
        <taxon>Phytophthora</taxon>
    </lineage>
</organism>
<gene>
    <name evidence="2" type="ORF">F443_18317</name>
</gene>
<accession>V9E9W1</accession>
<dbReference type="HOGENOM" id="CLU_2257163_0_0_1"/>
<protein>
    <submittedName>
        <fullName evidence="2">Uncharacterized protein</fullName>
    </submittedName>
</protein>
<sequence>SKLIARPRTHTCKPPRHLQAEVQQHDHRHALSGYNDIAIHAASFTLFSVRFYLPITTAIAFYMINVSFDTTWINPYLIAYIGEPMVMLVEQSWVTWPRQKECAM</sequence>
<feature type="non-terminal residue" evidence="2">
    <location>
        <position position="1"/>
    </location>
</feature>
<keyword evidence="1" id="KW-0812">Transmembrane</keyword>
<keyword evidence="1" id="KW-1133">Transmembrane helix</keyword>
<dbReference type="AlphaFoldDB" id="V9E9W1"/>